<proteinExistence type="predicted"/>
<keyword evidence="3" id="KW-1185">Reference proteome</keyword>
<name>A0A8T3A269_DENNO</name>
<comment type="caution">
    <text evidence="2">The sequence shown here is derived from an EMBL/GenBank/DDBJ whole genome shotgun (WGS) entry which is preliminary data.</text>
</comment>
<keyword evidence="1" id="KW-0472">Membrane</keyword>
<dbReference type="Proteomes" id="UP000829196">
    <property type="component" value="Unassembled WGS sequence"/>
</dbReference>
<keyword evidence="1" id="KW-0812">Transmembrane</keyword>
<reference evidence="2" key="1">
    <citation type="journal article" date="2022" name="Front. Genet.">
        <title>Chromosome-Scale Assembly of the Dendrobium nobile Genome Provides Insights Into the Molecular Mechanism of the Biosynthesis of the Medicinal Active Ingredient of Dendrobium.</title>
        <authorList>
            <person name="Xu Q."/>
            <person name="Niu S.-C."/>
            <person name="Li K.-L."/>
            <person name="Zheng P.-J."/>
            <person name="Zhang X.-J."/>
            <person name="Jia Y."/>
            <person name="Liu Y."/>
            <person name="Niu Y.-X."/>
            <person name="Yu L.-H."/>
            <person name="Chen D.-F."/>
            <person name="Zhang G.-Q."/>
        </authorList>
    </citation>
    <scope>NUCLEOTIDE SEQUENCE</scope>
    <source>
        <tissue evidence="2">Leaf</tissue>
    </source>
</reference>
<dbReference type="EMBL" id="JAGYWB010000019">
    <property type="protein sequence ID" value="KAI0488825.1"/>
    <property type="molecule type" value="Genomic_DNA"/>
</dbReference>
<gene>
    <name evidence="2" type="ORF">KFK09_028664</name>
</gene>
<sequence>MIGYLGILMNARPQLRGKLRKFFFIKRQNRRVFIYFSICFSELMRSFVGFMVAA</sequence>
<evidence type="ECO:0000313" key="2">
    <source>
        <dbReference type="EMBL" id="KAI0488825.1"/>
    </source>
</evidence>
<feature type="transmembrane region" description="Helical" evidence="1">
    <location>
        <begin position="32"/>
        <end position="53"/>
    </location>
</feature>
<keyword evidence="1" id="KW-1133">Transmembrane helix</keyword>
<accession>A0A8T3A269</accession>
<evidence type="ECO:0000256" key="1">
    <source>
        <dbReference type="SAM" id="Phobius"/>
    </source>
</evidence>
<dbReference type="AlphaFoldDB" id="A0A8T3A269"/>
<organism evidence="2 3">
    <name type="scientific">Dendrobium nobile</name>
    <name type="common">Orchid</name>
    <dbReference type="NCBI Taxonomy" id="94219"/>
    <lineage>
        <taxon>Eukaryota</taxon>
        <taxon>Viridiplantae</taxon>
        <taxon>Streptophyta</taxon>
        <taxon>Embryophyta</taxon>
        <taxon>Tracheophyta</taxon>
        <taxon>Spermatophyta</taxon>
        <taxon>Magnoliopsida</taxon>
        <taxon>Liliopsida</taxon>
        <taxon>Asparagales</taxon>
        <taxon>Orchidaceae</taxon>
        <taxon>Epidendroideae</taxon>
        <taxon>Malaxideae</taxon>
        <taxon>Dendrobiinae</taxon>
        <taxon>Dendrobium</taxon>
    </lineage>
</organism>
<protein>
    <submittedName>
        <fullName evidence="2">Uncharacterized protein</fullName>
    </submittedName>
</protein>
<evidence type="ECO:0000313" key="3">
    <source>
        <dbReference type="Proteomes" id="UP000829196"/>
    </source>
</evidence>